<dbReference type="Proteomes" id="UP000321317">
    <property type="component" value="Unassembled WGS sequence"/>
</dbReference>
<keyword evidence="1" id="KW-0472">Membrane</keyword>
<keyword evidence="1" id="KW-1133">Transmembrane helix</keyword>
<gene>
    <name evidence="2" type="ORF">FVD16_00900</name>
</gene>
<dbReference type="RefSeq" id="WP_131936699.1">
    <property type="nucleotide sequence ID" value="NZ_CAUWMG010000083.1"/>
</dbReference>
<protein>
    <submittedName>
        <fullName evidence="2">Uncharacterized protein</fullName>
    </submittedName>
</protein>
<comment type="caution">
    <text evidence="2">The sequence shown here is derived from an EMBL/GenBank/DDBJ whole genome shotgun (WGS) entry which is preliminary data.</text>
</comment>
<sequence>MSLYKKCEVCGAKINKLQNISNIFLLGFGKELLCKNCKAKYRANSLFIFCIAFLMTFCFYLYCGIIL</sequence>
<evidence type="ECO:0000313" key="2">
    <source>
        <dbReference type="EMBL" id="TXK60636.1"/>
    </source>
</evidence>
<organism evidence="2 3">
    <name type="scientific">Campylobacter helveticus</name>
    <dbReference type="NCBI Taxonomy" id="28898"/>
    <lineage>
        <taxon>Bacteria</taxon>
        <taxon>Pseudomonadati</taxon>
        <taxon>Campylobacterota</taxon>
        <taxon>Epsilonproteobacteria</taxon>
        <taxon>Campylobacterales</taxon>
        <taxon>Campylobacteraceae</taxon>
        <taxon>Campylobacter</taxon>
    </lineage>
</organism>
<keyword evidence="1" id="KW-0812">Transmembrane</keyword>
<reference evidence="2 3" key="1">
    <citation type="submission" date="2019-08" db="EMBL/GenBank/DDBJ databases">
        <title>Rapid identification of Enteric Bacteria from Whole Genome Sequences (WGS) using Average Nucleotide Identity (ANI).</title>
        <authorList>
            <person name="Lane C."/>
        </authorList>
    </citation>
    <scope>NUCLEOTIDE SEQUENCE [LARGE SCALE GENOMIC DNA]</scope>
    <source>
        <strain evidence="2 3">D4984</strain>
    </source>
</reference>
<accession>A0ABY3L422</accession>
<feature type="transmembrane region" description="Helical" evidence="1">
    <location>
        <begin position="45"/>
        <end position="62"/>
    </location>
</feature>
<evidence type="ECO:0000313" key="3">
    <source>
        <dbReference type="Proteomes" id="UP000321317"/>
    </source>
</evidence>
<name>A0ABY3L422_9BACT</name>
<proteinExistence type="predicted"/>
<evidence type="ECO:0000256" key="1">
    <source>
        <dbReference type="SAM" id="Phobius"/>
    </source>
</evidence>
<keyword evidence="3" id="KW-1185">Reference proteome</keyword>
<dbReference type="EMBL" id="VRMA01000004">
    <property type="protein sequence ID" value="TXK60636.1"/>
    <property type="molecule type" value="Genomic_DNA"/>
</dbReference>